<dbReference type="InterPro" id="IPR016181">
    <property type="entry name" value="Acyl_CoA_acyltransferase"/>
</dbReference>
<comment type="caution">
    <text evidence="2">The sequence shown here is derived from an EMBL/GenBank/DDBJ whole genome shotgun (WGS) entry which is preliminary data.</text>
</comment>
<proteinExistence type="predicted"/>
<evidence type="ECO:0000313" key="3">
    <source>
        <dbReference type="Proteomes" id="UP000183245"/>
    </source>
</evidence>
<accession>A0A1J5IMZ6</accession>
<dbReference type="PROSITE" id="PS51186">
    <property type="entry name" value="GNAT"/>
    <property type="match status" value="1"/>
</dbReference>
<dbReference type="Pfam" id="PF00583">
    <property type="entry name" value="Acetyltransf_1"/>
    <property type="match status" value="1"/>
</dbReference>
<dbReference type="InterPro" id="IPR017255">
    <property type="entry name" value="AcTrfase_GNAT_prd"/>
</dbReference>
<sequence>MNIRNCLPSDIDQVRQFVSQCKPLGLHTAYTYWILFTYFSTTCFVMEETGQIIGFVSGVRSNEDIFFIWQLGVKHEYRSQGYSSLLLEKVVTAASSLGCKKIQFSIEPDNEKSLKASTSFARKHQLSIKRIDNVYYVDSLSGKQENEVLFEMSPA</sequence>
<dbReference type="EMBL" id="MNZT01000024">
    <property type="protein sequence ID" value="OIP98561.1"/>
    <property type="molecule type" value="Genomic_DNA"/>
</dbReference>
<name>A0A1J5IMZ6_9BACT</name>
<gene>
    <name evidence="2" type="ORF">AUK40_01425</name>
</gene>
<organism evidence="2 3">
    <name type="scientific">Candidatus Wirthbacteria bacterium CG2_30_54_11</name>
    <dbReference type="NCBI Taxonomy" id="1817892"/>
    <lineage>
        <taxon>Bacteria</taxon>
        <taxon>Candidatus Wirthbacteria</taxon>
    </lineage>
</organism>
<evidence type="ECO:0000313" key="2">
    <source>
        <dbReference type="EMBL" id="OIP98561.1"/>
    </source>
</evidence>
<dbReference type="AlphaFoldDB" id="A0A1J5IMZ6"/>
<dbReference type="SUPFAM" id="SSF55729">
    <property type="entry name" value="Acyl-CoA N-acyltransferases (Nat)"/>
    <property type="match status" value="1"/>
</dbReference>
<reference evidence="2 3" key="1">
    <citation type="journal article" date="2016" name="Environ. Microbiol.">
        <title>Genomic resolution of a cold subsurface aquifer community provides metabolic insights for novel microbes adapted to high CO concentrations.</title>
        <authorList>
            <person name="Probst A.J."/>
            <person name="Castelle C.J."/>
            <person name="Singh A."/>
            <person name="Brown C.T."/>
            <person name="Anantharaman K."/>
            <person name="Sharon I."/>
            <person name="Hug L.A."/>
            <person name="Burstein D."/>
            <person name="Emerson J.B."/>
            <person name="Thomas B.C."/>
            <person name="Banfield J.F."/>
        </authorList>
    </citation>
    <scope>NUCLEOTIDE SEQUENCE [LARGE SCALE GENOMIC DNA]</scope>
    <source>
        <strain evidence="2">CG2_30_54_11</strain>
    </source>
</reference>
<dbReference type="CDD" id="cd04301">
    <property type="entry name" value="NAT_SF"/>
    <property type="match status" value="1"/>
</dbReference>
<evidence type="ECO:0000259" key="1">
    <source>
        <dbReference type="PROSITE" id="PS51186"/>
    </source>
</evidence>
<dbReference type="GO" id="GO:0016747">
    <property type="term" value="F:acyltransferase activity, transferring groups other than amino-acyl groups"/>
    <property type="evidence" value="ECO:0007669"/>
    <property type="project" value="InterPro"/>
</dbReference>
<protein>
    <recommendedName>
        <fullName evidence="1">N-acetyltransferase domain-containing protein</fullName>
    </recommendedName>
</protein>
<dbReference type="Gene3D" id="3.40.630.30">
    <property type="match status" value="1"/>
</dbReference>
<dbReference type="InterPro" id="IPR000182">
    <property type="entry name" value="GNAT_dom"/>
</dbReference>
<dbReference type="STRING" id="1817892.AUK40_01425"/>
<dbReference type="Proteomes" id="UP000183245">
    <property type="component" value="Unassembled WGS sequence"/>
</dbReference>
<dbReference type="PIRSF" id="PIRSF037663">
    <property type="entry name" value="Acetyltransf_GNAT_prd"/>
    <property type="match status" value="1"/>
</dbReference>
<feature type="domain" description="N-acetyltransferase" evidence="1">
    <location>
        <begin position="1"/>
        <end position="155"/>
    </location>
</feature>